<accession>A0A7X0HAT3</accession>
<gene>
    <name evidence="5" type="ORF">HNQ40_002781</name>
</gene>
<evidence type="ECO:0000256" key="1">
    <source>
        <dbReference type="ARBA" id="ARBA00006284"/>
    </source>
</evidence>
<evidence type="ECO:0000256" key="4">
    <source>
        <dbReference type="PIRNR" id="PIRNR006078"/>
    </source>
</evidence>
<dbReference type="SUPFAM" id="SSF110738">
    <property type="entry name" value="Glycerate kinase I"/>
    <property type="match status" value="1"/>
</dbReference>
<dbReference type="GO" id="GO:0031388">
    <property type="term" value="P:organic acid phosphorylation"/>
    <property type="evidence" value="ECO:0007669"/>
    <property type="project" value="UniProtKB-UniRule"/>
</dbReference>
<dbReference type="PIRSF" id="PIRSF006078">
    <property type="entry name" value="GlxK"/>
    <property type="match status" value="1"/>
</dbReference>
<dbReference type="InterPro" id="IPR004381">
    <property type="entry name" value="Glycerate_kinase"/>
</dbReference>
<dbReference type="InterPro" id="IPR018197">
    <property type="entry name" value="Glycerate_kinase_RE-like"/>
</dbReference>
<dbReference type="PANTHER" id="PTHR21599:SF0">
    <property type="entry name" value="GLYCERATE KINASE"/>
    <property type="match status" value="1"/>
</dbReference>
<evidence type="ECO:0000256" key="2">
    <source>
        <dbReference type="ARBA" id="ARBA00022679"/>
    </source>
</evidence>
<dbReference type="NCBIfam" id="TIGR00045">
    <property type="entry name" value="glycerate kinase"/>
    <property type="match status" value="1"/>
</dbReference>
<keyword evidence="6" id="KW-1185">Reference proteome</keyword>
<dbReference type="Proteomes" id="UP000541810">
    <property type="component" value="Unassembled WGS sequence"/>
</dbReference>
<dbReference type="AlphaFoldDB" id="A0A7X0HAT3"/>
<dbReference type="Gene3D" id="3.90.1510.10">
    <property type="entry name" value="Glycerate kinase, domain 2"/>
    <property type="match status" value="1"/>
</dbReference>
<dbReference type="RefSeq" id="WP_184678476.1">
    <property type="nucleotide sequence ID" value="NZ_JACHGY010000001.1"/>
</dbReference>
<organism evidence="5 6">
    <name type="scientific">Algisphaera agarilytica</name>
    <dbReference type="NCBI Taxonomy" id="1385975"/>
    <lineage>
        <taxon>Bacteria</taxon>
        <taxon>Pseudomonadati</taxon>
        <taxon>Planctomycetota</taxon>
        <taxon>Phycisphaerae</taxon>
        <taxon>Phycisphaerales</taxon>
        <taxon>Phycisphaeraceae</taxon>
        <taxon>Algisphaera</taxon>
    </lineage>
</organism>
<proteinExistence type="inferred from homology"/>
<comment type="similarity">
    <text evidence="1 4">Belongs to the glycerate kinase type-1 family.</text>
</comment>
<evidence type="ECO:0000313" key="6">
    <source>
        <dbReference type="Proteomes" id="UP000541810"/>
    </source>
</evidence>
<keyword evidence="3 4" id="KW-0418">Kinase</keyword>
<evidence type="ECO:0000313" key="5">
    <source>
        <dbReference type="EMBL" id="MBB6430975.1"/>
    </source>
</evidence>
<dbReference type="EC" id="2.7.1.31" evidence="5"/>
<evidence type="ECO:0000256" key="3">
    <source>
        <dbReference type="ARBA" id="ARBA00022777"/>
    </source>
</evidence>
<keyword evidence="2 4" id="KW-0808">Transferase</keyword>
<dbReference type="InterPro" id="IPR036129">
    <property type="entry name" value="Glycerate_kinase_sf"/>
</dbReference>
<dbReference type="EMBL" id="JACHGY010000001">
    <property type="protein sequence ID" value="MBB6430975.1"/>
    <property type="molecule type" value="Genomic_DNA"/>
</dbReference>
<comment type="caution">
    <text evidence="5">The sequence shown here is derived from an EMBL/GenBank/DDBJ whole genome shotgun (WGS) entry which is preliminary data.</text>
</comment>
<protein>
    <submittedName>
        <fullName evidence="5">Glycerate kinase</fullName>
        <ecNumber evidence="5">2.7.1.31</ecNumber>
    </submittedName>
</protein>
<dbReference type="InterPro" id="IPR018193">
    <property type="entry name" value="Glyc_kinase_flavodox-like_fold"/>
</dbReference>
<dbReference type="Pfam" id="PF02595">
    <property type="entry name" value="Gly_kinase"/>
    <property type="match status" value="1"/>
</dbReference>
<dbReference type="Gene3D" id="3.40.50.10350">
    <property type="entry name" value="Glycerate kinase, domain 1"/>
    <property type="match status" value="1"/>
</dbReference>
<sequence length="379" mass="39088">MRIMLAPDSFKESLSARAAADAMAVGIARVDPTIEIDRCPVADGGEGFVSAFGSADQFHQHETTVAGPRGQAVEARWATLSEHTALIEMAAASGLERLAESQRNPLRTTTLGTGHLIAEALDRGSQRILVGLGGSASNDGGTGMAQALGVCFYDSNGLLIPGPMCGGLLAQIARIDIDHVMPNMSGVVIQAACDVTNPLTGPSGASAVYGPQKGATPDQVMVLDDGLQHLTRLIREQLDIDVEHIPGAGAAGGLGAGLIAFAGATLLPGIDLVLDATGFAQRVASCDLCLTGEGRLDAQSLSGKAVTGVAQTAKQRGVPTIALAGAIEGDTAPLHERELHACHAISSGHPIHYAMQHASILLAEKTESVVRDWIAQRAR</sequence>
<name>A0A7X0HAT3_9BACT</name>
<dbReference type="GO" id="GO:0008887">
    <property type="term" value="F:glycerate kinase activity"/>
    <property type="evidence" value="ECO:0007669"/>
    <property type="project" value="UniProtKB-UniRule"/>
</dbReference>
<reference evidence="5 6" key="1">
    <citation type="submission" date="2020-08" db="EMBL/GenBank/DDBJ databases">
        <title>Genomic Encyclopedia of Type Strains, Phase IV (KMG-IV): sequencing the most valuable type-strain genomes for metagenomic binning, comparative biology and taxonomic classification.</title>
        <authorList>
            <person name="Goeker M."/>
        </authorList>
    </citation>
    <scope>NUCLEOTIDE SEQUENCE [LARGE SCALE GENOMIC DNA]</scope>
    <source>
        <strain evidence="5 6">DSM 103725</strain>
    </source>
</reference>
<dbReference type="PANTHER" id="PTHR21599">
    <property type="entry name" value="GLYCERATE KINASE"/>
    <property type="match status" value="1"/>
</dbReference>